<dbReference type="Pfam" id="PF01075">
    <property type="entry name" value="Glyco_transf_9"/>
    <property type="match status" value="1"/>
</dbReference>
<name>E6W0N6_DESIS</name>
<evidence type="ECO:0000256" key="2">
    <source>
        <dbReference type="ARBA" id="ARBA00022679"/>
    </source>
</evidence>
<dbReference type="InterPro" id="IPR002201">
    <property type="entry name" value="Glyco_trans_9"/>
</dbReference>
<dbReference type="Gene3D" id="3.40.50.2000">
    <property type="entry name" value="Glycogen Phosphorylase B"/>
    <property type="match status" value="2"/>
</dbReference>
<evidence type="ECO:0000313" key="4">
    <source>
        <dbReference type="Proteomes" id="UP000002572"/>
    </source>
</evidence>
<dbReference type="CDD" id="cd03789">
    <property type="entry name" value="GT9_LPS_heptosyltransferase"/>
    <property type="match status" value="1"/>
</dbReference>
<dbReference type="EMBL" id="CP002432">
    <property type="protein sequence ID" value="ADU65288.1"/>
    <property type="molecule type" value="Genomic_DNA"/>
</dbReference>
<dbReference type="KEGG" id="din:Selin_0540"/>
<dbReference type="eggNOG" id="COG0859">
    <property type="taxonomic scope" value="Bacteria"/>
</dbReference>
<dbReference type="GO" id="GO:0008713">
    <property type="term" value="F:ADP-heptose-lipopolysaccharide heptosyltransferase activity"/>
    <property type="evidence" value="ECO:0007669"/>
    <property type="project" value="TreeGrafter"/>
</dbReference>
<accession>E6W0N6</accession>
<keyword evidence="2 3" id="KW-0808">Transferase</keyword>
<keyword evidence="4" id="KW-1185">Reference proteome</keyword>
<organism evidence="3 4">
    <name type="scientific">Desulfurispirillum indicum (strain ATCC BAA-1389 / DSM 22839 / S5)</name>
    <dbReference type="NCBI Taxonomy" id="653733"/>
    <lineage>
        <taxon>Bacteria</taxon>
        <taxon>Pseudomonadati</taxon>
        <taxon>Chrysiogenota</taxon>
        <taxon>Chrysiogenia</taxon>
        <taxon>Chrysiogenales</taxon>
        <taxon>Chrysiogenaceae</taxon>
        <taxon>Desulfurispirillum</taxon>
    </lineage>
</organism>
<evidence type="ECO:0000313" key="3">
    <source>
        <dbReference type="EMBL" id="ADU65288.1"/>
    </source>
</evidence>
<dbReference type="OrthoDB" id="9797795at2"/>
<dbReference type="GO" id="GO:0009244">
    <property type="term" value="P:lipopolysaccharide core region biosynthetic process"/>
    <property type="evidence" value="ECO:0007669"/>
    <property type="project" value="TreeGrafter"/>
</dbReference>
<dbReference type="STRING" id="653733.Selin_0540"/>
<sequence>MKTLFILPDTIAGITKSSLALKGVRDTDRMNGTIALAAREDHASFVSSLGIADDVIPLKPSQKMKNYWKLRRHHFDRVVDLQGNRESASLGRWVRKQDNWGFGDLPENIQKKYSNVVSFPASNPSQEYRYHHLLKNATGIHSFSIAPSILPGSDEVTRGEMFARQLQNPVILSVQGTLPSQQWPVKFFIELCQWLTSRGRTPVLVGSAEDAAKATTIIETSGMGISLCGNTSLESLAGMTMVAGIYTGVQSDAMYVADMVGARVSALYGSTSLALQGPVHHRATCIESTIRCAPCSLAHCPADNSCTNHIYPEDIIEQLQAFGV</sequence>
<dbReference type="HOGENOM" id="CLU_857191_0_0_0"/>
<proteinExistence type="predicted"/>
<gene>
    <name evidence="3" type="ordered locus">Selin_0540</name>
</gene>
<dbReference type="Proteomes" id="UP000002572">
    <property type="component" value="Chromosome"/>
</dbReference>
<dbReference type="RefSeq" id="WP_013505176.1">
    <property type="nucleotide sequence ID" value="NC_014836.1"/>
</dbReference>
<dbReference type="GO" id="GO:0005829">
    <property type="term" value="C:cytosol"/>
    <property type="evidence" value="ECO:0007669"/>
    <property type="project" value="TreeGrafter"/>
</dbReference>
<evidence type="ECO:0000256" key="1">
    <source>
        <dbReference type="ARBA" id="ARBA00022676"/>
    </source>
</evidence>
<dbReference type="PANTHER" id="PTHR30160:SF1">
    <property type="entry name" value="LIPOPOLYSACCHARIDE 1,2-N-ACETYLGLUCOSAMINETRANSFERASE-RELATED"/>
    <property type="match status" value="1"/>
</dbReference>
<protein>
    <submittedName>
        <fullName evidence="3">Glycosyl transferase family 9</fullName>
    </submittedName>
</protein>
<keyword evidence="1" id="KW-0328">Glycosyltransferase</keyword>
<dbReference type="InParanoid" id="E6W0N6"/>
<dbReference type="SUPFAM" id="SSF53756">
    <property type="entry name" value="UDP-Glycosyltransferase/glycogen phosphorylase"/>
    <property type="match status" value="1"/>
</dbReference>
<dbReference type="InterPro" id="IPR051199">
    <property type="entry name" value="LPS_LOS_Heptosyltrfase"/>
</dbReference>
<dbReference type="AlphaFoldDB" id="E6W0N6"/>
<dbReference type="PANTHER" id="PTHR30160">
    <property type="entry name" value="TETRAACYLDISACCHARIDE 4'-KINASE-RELATED"/>
    <property type="match status" value="1"/>
</dbReference>
<reference evidence="3 4" key="1">
    <citation type="submission" date="2010-12" db="EMBL/GenBank/DDBJ databases">
        <title>Complete sequence of Desulfurispirillum indicum S5.</title>
        <authorList>
            <consortium name="US DOE Joint Genome Institute"/>
            <person name="Lucas S."/>
            <person name="Copeland A."/>
            <person name="Lapidus A."/>
            <person name="Cheng J.-F."/>
            <person name="Goodwin L."/>
            <person name="Pitluck S."/>
            <person name="Chertkov O."/>
            <person name="Held B."/>
            <person name="Detter J.C."/>
            <person name="Han C."/>
            <person name="Tapia R."/>
            <person name="Land M."/>
            <person name="Hauser L."/>
            <person name="Kyrpides N."/>
            <person name="Ivanova N."/>
            <person name="Mikhailova N."/>
            <person name="Haggblom M."/>
            <person name="Rauschenbach I."/>
            <person name="Bini E."/>
            <person name="Woyke T."/>
        </authorList>
    </citation>
    <scope>NUCLEOTIDE SEQUENCE [LARGE SCALE GENOMIC DNA]</scope>
    <source>
        <strain evidence="4">ATCC BAA-1389 / DSM 22839 / S5</strain>
    </source>
</reference>